<accession>A0A1C4UWF4</accession>
<dbReference type="Proteomes" id="UP000198253">
    <property type="component" value="Chromosome I"/>
</dbReference>
<keyword evidence="3" id="KW-1185">Reference proteome</keyword>
<dbReference type="SUPFAM" id="SSF51261">
    <property type="entry name" value="Duplicated hybrid motif"/>
    <property type="match status" value="1"/>
</dbReference>
<dbReference type="Pfam" id="PF01551">
    <property type="entry name" value="Peptidase_M23"/>
    <property type="match status" value="1"/>
</dbReference>
<gene>
    <name evidence="2" type="ORF">GA0070618_0709</name>
</gene>
<dbReference type="PANTHER" id="PTHR21666">
    <property type="entry name" value="PEPTIDASE-RELATED"/>
    <property type="match status" value="1"/>
</dbReference>
<dbReference type="InterPro" id="IPR016047">
    <property type="entry name" value="M23ase_b-sheet_dom"/>
</dbReference>
<sequence>MTRETVGRRRWAFLSLLAVLCGLVLVPAQPVGAVAGVMVQPVGGRVTGVLSNRCGSVDADHYGVDVAGNGGAAIGAAYPGTVAAAGYTSGGGYLVTLNHAAGYQTRYLHMVRQPSVVVGQQVGQGQLLGYVGSTGNSTGPHLHFEIRRHGAVYDIGPAYSCGGTVTKGAPINLPFADLAPVNAIPDRFAFVNSAGVLYAKDGAYAPWQAVNAGGASKVVLGGNWIGWLQGGNFYVKDGVYAPWLTLAEGGQVRDVAISGDRFAFVNSAGVVYAKDGAYSSWRAINSGGASRVVLAGNWIGWVERGNFYAKNGIDAQWLTLAGGGQVRDVAVSGDRFAFVNSAGVLYAKDGAYAPWQTVNAGGASKVVLAGNWIGWLQGGNFYVKDGVYAPWLAMAEGGQVRDVALGGEDWFAFVGSGNFFAKQGPYAGWLSMAGGGQVGGIAVTS</sequence>
<dbReference type="InterPro" id="IPR012332">
    <property type="entry name" value="Autotransporter_pectin_lyase_C"/>
</dbReference>
<dbReference type="InterPro" id="IPR050570">
    <property type="entry name" value="Cell_wall_metabolism_enzyme"/>
</dbReference>
<reference evidence="3" key="1">
    <citation type="submission" date="2016-06" db="EMBL/GenBank/DDBJ databases">
        <authorList>
            <person name="Varghese N."/>
            <person name="Submissions Spin"/>
        </authorList>
    </citation>
    <scope>NUCLEOTIDE SEQUENCE [LARGE SCALE GENOMIC DNA]</scope>
    <source>
        <strain evidence="3">DSM 43816</strain>
    </source>
</reference>
<proteinExistence type="predicted"/>
<name>A0A1C4UWF4_MICEC</name>
<dbReference type="Gene3D" id="2.70.70.10">
    <property type="entry name" value="Glucose Permease (Domain IIA)"/>
    <property type="match status" value="1"/>
</dbReference>
<dbReference type="CDD" id="cd12797">
    <property type="entry name" value="M23_peptidase"/>
    <property type="match status" value="1"/>
</dbReference>
<dbReference type="GO" id="GO:0004222">
    <property type="term" value="F:metalloendopeptidase activity"/>
    <property type="evidence" value="ECO:0007669"/>
    <property type="project" value="TreeGrafter"/>
</dbReference>
<dbReference type="InParanoid" id="A0A1C4UWF4"/>
<dbReference type="Gene3D" id="2.160.20.20">
    <property type="match status" value="1"/>
</dbReference>
<feature type="domain" description="M23ase beta-sheet core" evidence="1">
    <location>
        <begin position="60"/>
        <end position="152"/>
    </location>
</feature>
<organism evidence="2 3">
    <name type="scientific">Micromonospora echinospora</name>
    <name type="common">Micromonospora purpurea</name>
    <dbReference type="NCBI Taxonomy" id="1877"/>
    <lineage>
        <taxon>Bacteria</taxon>
        <taxon>Bacillati</taxon>
        <taxon>Actinomycetota</taxon>
        <taxon>Actinomycetes</taxon>
        <taxon>Micromonosporales</taxon>
        <taxon>Micromonosporaceae</taxon>
        <taxon>Micromonospora</taxon>
    </lineage>
</organism>
<dbReference type="AlphaFoldDB" id="A0A1C4UWF4"/>
<dbReference type="EMBL" id="LT607413">
    <property type="protein sequence ID" value="SCE76036.1"/>
    <property type="molecule type" value="Genomic_DNA"/>
</dbReference>
<evidence type="ECO:0000313" key="2">
    <source>
        <dbReference type="EMBL" id="SCE76036.1"/>
    </source>
</evidence>
<evidence type="ECO:0000259" key="1">
    <source>
        <dbReference type="Pfam" id="PF01551"/>
    </source>
</evidence>
<protein>
    <submittedName>
        <fullName evidence="2">Peptidase family M23</fullName>
    </submittedName>
</protein>
<dbReference type="InterPro" id="IPR011055">
    <property type="entry name" value="Dup_hybrid_motif"/>
</dbReference>
<dbReference type="RefSeq" id="WP_157748910.1">
    <property type="nucleotide sequence ID" value="NZ_LT607413.1"/>
</dbReference>
<dbReference type="PANTHER" id="PTHR21666:SF270">
    <property type="entry name" value="MUREIN HYDROLASE ACTIVATOR ENVC"/>
    <property type="match status" value="1"/>
</dbReference>
<evidence type="ECO:0000313" key="3">
    <source>
        <dbReference type="Proteomes" id="UP000198253"/>
    </source>
</evidence>